<protein>
    <submittedName>
        <fullName evidence="1">Uncharacterized protein</fullName>
    </submittedName>
</protein>
<gene>
    <name evidence="1" type="ORF">Glove_275g25</name>
</gene>
<evidence type="ECO:0000313" key="1">
    <source>
        <dbReference type="EMBL" id="RHZ70099.1"/>
    </source>
</evidence>
<name>A0A397I379_9GLOM</name>
<proteinExistence type="predicted"/>
<comment type="caution">
    <text evidence="1">The sequence shown here is derived from an EMBL/GenBank/DDBJ whole genome shotgun (WGS) entry which is preliminary data.</text>
</comment>
<keyword evidence="2" id="KW-1185">Reference proteome</keyword>
<accession>A0A397I379</accession>
<sequence>MPRWASLLEFFQMNWRKTIRANCSDRDDNQIFHDSECPENETCMSFRSDLEVLFAICVDENFIKTFDNSENKGVLTYEFVGGGAIGLVTVHSTSMISPNNRFWLTNSSSQLKIMGGNQNPDVDLISTCEQFNKDFKINNKIDIDIFCNEVIFRYILKYYYQKSQIKPLLSQLHTNKLEQVADYHSTYIVLDLIWIPKANKAGIRVEDSKLPIQCLSALLLYLLQGEK</sequence>
<evidence type="ECO:0000313" key="2">
    <source>
        <dbReference type="Proteomes" id="UP000266861"/>
    </source>
</evidence>
<dbReference type="EMBL" id="PQFF01000252">
    <property type="protein sequence ID" value="RHZ70099.1"/>
    <property type="molecule type" value="Genomic_DNA"/>
</dbReference>
<reference evidence="1 2" key="1">
    <citation type="submission" date="2018-08" db="EMBL/GenBank/DDBJ databases">
        <title>Genome and evolution of the arbuscular mycorrhizal fungus Diversispora epigaea (formerly Glomus versiforme) and its bacterial endosymbionts.</title>
        <authorList>
            <person name="Sun X."/>
            <person name="Fei Z."/>
            <person name="Harrison M."/>
        </authorList>
    </citation>
    <scope>NUCLEOTIDE SEQUENCE [LARGE SCALE GENOMIC DNA]</scope>
    <source>
        <strain evidence="1 2">IT104</strain>
    </source>
</reference>
<organism evidence="1 2">
    <name type="scientific">Diversispora epigaea</name>
    <dbReference type="NCBI Taxonomy" id="1348612"/>
    <lineage>
        <taxon>Eukaryota</taxon>
        <taxon>Fungi</taxon>
        <taxon>Fungi incertae sedis</taxon>
        <taxon>Mucoromycota</taxon>
        <taxon>Glomeromycotina</taxon>
        <taxon>Glomeromycetes</taxon>
        <taxon>Diversisporales</taxon>
        <taxon>Diversisporaceae</taxon>
        <taxon>Diversispora</taxon>
    </lineage>
</organism>
<dbReference type="AlphaFoldDB" id="A0A397I379"/>
<dbReference type="Proteomes" id="UP000266861">
    <property type="component" value="Unassembled WGS sequence"/>
</dbReference>